<reference evidence="12 13" key="1">
    <citation type="journal article" date="2010" name="Stand. Genomic Sci.">
        <title>Complete genome sequence of Meiothermus silvanus type strain (VI-R2).</title>
        <authorList>
            <person name="Sikorski J."/>
            <person name="Tindall B.J."/>
            <person name="Lowry S."/>
            <person name="Lucas S."/>
            <person name="Nolan M."/>
            <person name="Copeland A."/>
            <person name="Glavina Del Rio T."/>
            <person name="Tice H."/>
            <person name="Cheng J.F."/>
            <person name="Han C."/>
            <person name="Pitluck S."/>
            <person name="Liolios K."/>
            <person name="Ivanova N."/>
            <person name="Mavromatis K."/>
            <person name="Mikhailova N."/>
            <person name="Pati A."/>
            <person name="Goodwin L."/>
            <person name="Chen A."/>
            <person name="Palaniappan K."/>
            <person name="Land M."/>
            <person name="Hauser L."/>
            <person name="Chang Y.J."/>
            <person name="Jeffries C.D."/>
            <person name="Rohde M."/>
            <person name="Goker M."/>
            <person name="Woyke T."/>
            <person name="Bristow J."/>
            <person name="Eisen J.A."/>
            <person name="Markowitz V."/>
            <person name="Hugenholtz P."/>
            <person name="Kyrpides N.C."/>
            <person name="Klenk H.P."/>
            <person name="Lapidus A."/>
        </authorList>
    </citation>
    <scope>NUCLEOTIDE SEQUENCE [LARGE SCALE GENOMIC DNA]</scope>
    <source>
        <strain evidence="13">ATCC 700542 / DSM 9946 / VI-R2</strain>
    </source>
</reference>
<dbReference type="AlphaFoldDB" id="D7BAJ9"/>
<dbReference type="STRING" id="526227.Mesil_0599"/>
<dbReference type="EC" id="3.4.24.-" evidence="8"/>
<keyword evidence="5 8" id="KW-0862">Zinc</keyword>
<dbReference type="Proteomes" id="UP000001916">
    <property type="component" value="Chromosome"/>
</dbReference>
<keyword evidence="8" id="KW-0964">Secreted</keyword>
<dbReference type="GO" id="GO:0005576">
    <property type="term" value="C:extracellular region"/>
    <property type="evidence" value="ECO:0007669"/>
    <property type="project" value="UniProtKB-SubCell"/>
</dbReference>
<evidence type="ECO:0000313" key="13">
    <source>
        <dbReference type="Proteomes" id="UP000001916"/>
    </source>
</evidence>
<evidence type="ECO:0000256" key="4">
    <source>
        <dbReference type="ARBA" id="ARBA00022801"/>
    </source>
</evidence>
<sequence>MNPRGFPHSILPPFILSAIARNGSPQERDSALRTLSLDSTLRSARAADFCLTPRLRQLGATTGQKRRTIYDARGTQQLPGQPVRQEGDGPSKDVAVNEAYEGLGATYDFFSSVYGRNSIDDKGLALLATVHFGKQYNNAFWNGDQMVFGDGDGRLFNRFTLSLDVIGHELTHGVTQSEANLDYFMQPGALNESVSDVFGSLVKQYRLGQTAEQADWLIGEGLFTPKVKGVALRSMKAPGTAFDDPVLGKDPQPADMKGYVDTLSDNGGVHINSGIPNRAFYLAAVGIGGFAWEKAGRIWYETLRDKRLANNANFSQFAALTVENAAKLYGAHSPEEKAVLEGWQVVGVELRLEG</sequence>
<dbReference type="MEROPS" id="M04.025"/>
<evidence type="ECO:0000256" key="2">
    <source>
        <dbReference type="ARBA" id="ARBA00022670"/>
    </source>
</evidence>
<dbReference type="EMBL" id="CP002042">
    <property type="protein sequence ID" value="ADH62521.1"/>
    <property type="molecule type" value="Genomic_DNA"/>
</dbReference>
<evidence type="ECO:0000259" key="10">
    <source>
        <dbReference type="Pfam" id="PF01447"/>
    </source>
</evidence>
<evidence type="ECO:0000256" key="8">
    <source>
        <dbReference type="RuleBase" id="RU366073"/>
    </source>
</evidence>
<keyword evidence="2 8" id="KW-0645">Protease</keyword>
<dbReference type="InterPro" id="IPR023612">
    <property type="entry name" value="Peptidase_M4"/>
</dbReference>
<feature type="region of interest" description="Disordered" evidence="9">
    <location>
        <begin position="72"/>
        <end position="91"/>
    </location>
</feature>
<evidence type="ECO:0000259" key="11">
    <source>
        <dbReference type="Pfam" id="PF02868"/>
    </source>
</evidence>
<dbReference type="PANTHER" id="PTHR43579">
    <property type="match status" value="1"/>
</dbReference>
<keyword evidence="3" id="KW-0479">Metal-binding</keyword>
<evidence type="ECO:0000256" key="1">
    <source>
        <dbReference type="ARBA" id="ARBA00009388"/>
    </source>
</evidence>
<feature type="active site" description="Proton donor" evidence="7">
    <location>
        <position position="270"/>
    </location>
</feature>
<dbReference type="KEGG" id="msv:Mesil_0599"/>
<evidence type="ECO:0000256" key="9">
    <source>
        <dbReference type="SAM" id="MobiDB-lite"/>
    </source>
</evidence>
<dbReference type="OrthoDB" id="291295at2"/>
<dbReference type="eggNOG" id="COG3227">
    <property type="taxonomic scope" value="Bacteria"/>
</dbReference>
<dbReference type="Gene3D" id="1.10.390.10">
    <property type="entry name" value="Neutral Protease Domain 2"/>
    <property type="match status" value="1"/>
</dbReference>
<gene>
    <name evidence="12" type="ordered locus">Mesil_0599</name>
</gene>
<dbReference type="CDD" id="cd09597">
    <property type="entry name" value="M4_TLP"/>
    <property type="match status" value="1"/>
</dbReference>
<dbReference type="Gene3D" id="3.10.170.10">
    <property type="match status" value="1"/>
</dbReference>
<dbReference type="InterPro" id="IPR013856">
    <property type="entry name" value="Peptidase_M4_domain"/>
</dbReference>
<dbReference type="GO" id="GO:0046872">
    <property type="term" value="F:metal ion binding"/>
    <property type="evidence" value="ECO:0007669"/>
    <property type="project" value="UniProtKB-UniRule"/>
</dbReference>
<protein>
    <recommendedName>
        <fullName evidence="8">Neutral metalloproteinase</fullName>
        <ecNumber evidence="8">3.4.24.-</ecNumber>
    </recommendedName>
</protein>
<evidence type="ECO:0000256" key="5">
    <source>
        <dbReference type="ARBA" id="ARBA00022833"/>
    </source>
</evidence>
<dbReference type="Pfam" id="PF02868">
    <property type="entry name" value="Peptidase_M4_C"/>
    <property type="match status" value="1"/>
</dbReference>
<keyword evidence="13" id="KW-1185">Reference proteome</keyword>
<accession>D7BAJ9</accession>
<proteinExistence type="inferred from homology"/>
<comment type="cofactor">
    <cofactor evidence="8">
        <name>Zn(2+)</name>
        <dbReference type="ChEBI" id="CHEBI:29105"/>
    </cofactor>
</comment>
<feature type="active site" evidence="7">
    <location>
        <position position="169"/>
    </location>
</feature>
<dbReference type="RefSeq" id="WP_013157113.1">
    <property type="nucleotide sequence ID" value="NC_014212.1"/>
</dbReference>
<comment type="similarity">
    <text evidence="1 8">Belongs to the peptidase M4 family.</text>
</comment>
<dbReference type="SUPFAM" id="SSF55486">
    <property type="entry name" value="Metalloproteases ('zincins'), catalytic domain"/>
    <property type="match status" value="1"/>
</dbReference>
<dbReference type="Pfam" id="PF01447">
    <property type="entry name" value="Peptidase_M4"/>
    <property type="match status" value="1"/>
</dbReference>
<dbReference type="GO" id="GO:0006508">
    <property type="term" value="P:proteolysis"/>
    <property type="evidence" value="ECO:0007669"/>
    <property type="project" value="UniProtKB-KW"/>
</dbReference>
<evidence type="ECO:0000256" key="7">
    <source>
        <dbReference type="PIRSR" id="PIRSR623612-1"/>
    </source>
</evidence>
<feature type="domain" description="Peptidase M4" evidence="10">
    <location>
        <begin position="68"/>
        <end position="176"/>
    </location>
</feature>
<dbReference type="HOGENOM" id="CLU_008590_0_1_0"/>
<dbReference type="GO" id="GO:0004222">
    <property type="term" value="F:metalloendopeptidase activity"/>
    <property type="evidence" value="ECO:0007669"/>
    <property type="project" value="UniProtKB-UniRule"/>
</dbReference>
<dbReference type="InterPro" id="IPR001570">
    <property type="entry name" value="Peptidase_M4_C_domain"/>
</dbReference>
<name>D7BAJ9_ALLS1</name>
<keyword evidence="6 8" id="KW-0482">Metalloprotease</keyword>
<dbReference type="InterPro" id="IPR027268">
    <property type="entry name" value="Peptidase_M4/M1_CTD_sf"/>
</dbReference>
<evidence type="ECO:0000256" key="6">
    <source>
        <dbReference type="ARBA" id="ARBA00023049"/>
    </source>
</evidence>
<dbReference type="InterPro" id="IPR052759">
    <property type="entry name" value="Metalloprotease_M4"/>
</dbReference>
<keyword evidence="4 8" id="KW-0378">Hydrolase</keyword>
<dbReference type="PANTHER" id="PTHR43579:SF1">
    <property type="entry name" value="NEUTRAL METALLOPROTEINASE"/>
    <property type="match status" value="1"/>
</dbReference>
<evidence type="ECO:0000313" key="12">
    <source>
        <dbReference type="EMBL" id="ADH62521.1"/>
    </source>
</evidence>
<evidence type="ECO:0000256" key="3">
    <source>
        <dbReference type="ARBA" id="ARBA00022723"/>
    </source>
</evidence>
<dbReference type="PRINTS" id="PR00730">
    <property type="entry name" value="THERMOLYSIN"/>
</dbReference>
<feature type="domain" description="Peptidase M4 C-terminal" evidence="11">
    <location>
        <begin position="179"/>
        <end position="348"/>
    </location>
</feature>
<comment type="function">
    <text evidence="8">Extracellular zinc metalloprotease.</text>
</comment>
<organism evidence="12 13">
    <name type="scientific">Allomeiothermus silvanus (strain ATCC 700542 / DSM 9946 / NBRC 106475 / NCIMB 13440 / VI-R2)</name>
    <name type="common">Thermus silvanus</name>
    <dbReference type="NCBI Taxonomy" id="526227"/>
    <lineage>
        <taxon>Bacteria</taxon>
        <taxon>Thermotogati</taxon>
        <taxon>Deinococcota</taxon>
        <taxon>Deinococci</taxon>
        <taxon>Thermales</taxon>
        <taxon>Thermaceae</taxon>
        <taxon>Allomeiothermus</taxon>
    </lineage>
</organism>
<comment type="subcellular location">
    <subcellularLocation>
        <location evidence="8">Secreted</location>
    </subcellularLocation>
</comment>